<name>A0A0A7KKK3_9DEIO</name>
<dbReference type="KEGG" id="dsw:QR90_12715"/>
<organism evidence="2 3">
    <name type="scientific">Deinococcus radiopugnans</name>
    <dbReference type="NCBI Taxonomy" id="57497"/>
    <lineage>
        <taxon>Bacteria</taxon>
        <taxon>Thermotogati</taxon>
        <taxon>Deinococcota</taxon>
        <taxon>Deinococci</taxon>
        <taxon>Deinococcales</taxon>
        <taxon>Deinococcaceae</taxon>
        <taxon>Deinococcus</taxon>
    </lineage>
</organism>
<feature type="region of interest" description="Disordered" evidence="1">
    <location>
        <begin position="742"/>
        <end position="782"/>
    </location>
</feature>
<dbReference type="HOGENOM" id="CLU_358154_0_0_0"/>
<feature type="compositionally biased region" description="Polar residues" evidence="1">
    <location>
        <begin position="746"/>
        <end position="769"/>
    </location>
</feature>
<reference evidence="3" key="1">
    <citation type="submission" date="2014-11" db="EMBL/GenBank/DDBJ databases">
        <title>Hymenobacter sp. DG25B genome submission.</title>
        <authorList>
            <person name="Jung H.-Y."/>
            <person name="Kim M.K."/>
            <person name="Srinivasan S."/>
            <person name="Lim S."/>
        </authorList>
    </citation>
    <scope>NUCLEOTIDE SEQUENCE [LARGE SCALE GENOMIC DNA]</scope>
    <source>
        <strain evidence="3">DY59</strain>
    </source>
</reference>
<proteinExistence type="predicted"/>
<gene>
    <name evidence="2" type="ORF">QR90_12715</name>
</gene>
<accession>A0A0A7KKK3</accession>
<protein>
    <submittedName>
        <fullName evidence="2">Uncharacterized protein</fullName>
    </submittedName>
</protein>
<sequence>MAQLLADYGLICRTWPTRRHGFSEVLLKVQTELGGRAAEWADTKAGIEQSADALGNIANAVPYANLAAFPSSVSATKPALALDTGKVYAPGGGTWGNPIGQVVTAAKVAAAQATATTALTALPVLASKYFTGNLAQAMSTAIDAAVAQGRGRVLVDVPGRLPWTEEVYRVQTVSYVLDSLNIDFAPECVPVVDMGLGRENNALIRILASPIATRTVGMLAAPLVEKVSSSFVLAGHGLVRGDFVPFDTTTASNTLNQKDDGRDFTTRYHAQVESVSGDTVQLDAPTPDPIPRGSTVVQWRHILNFKVDIPTMDFNGKYGFGVLVYNLFNGLVHIGEGRNCGNRVGELSQCYKTRLIIDNAPYGFDVEGDGGHSYVARVSVSKGCLVTASGSSMRHIVDFSGGSGNIALDCRGTRSLSADVLTHGNGARNNNIINLVSRGVRSSGAISFDPDNGDTGDQVIGGSIDGVPYYRAQRGQNTLKGQLIRLTDRYGFPHPGLQIVENAHIVSLYGMQYPVTSTPALEGGSTDQMVEYRRCTVDIEATRGLMTSATSTNNIITRLIDCVLTVKGGLMALDGGANSRLEMQGGRIILTGNHGTTPPFNPRGGGYLSGVTIESQDAGTKYLVGLATFGTANSFEMDRCTITAAHPSFEVFKPLELNPKIILGQNTYSPGAASLGVYSNRKLASIGMPILPNAAIAQADTWDDGSQFGLPTVHGGLRAGWVRPRSTRQAIATSPQAWARRGERTSVITPQSQAAAPSPWTPRTHTTVQPSASPARRRPRGI</sequence>
<evidence type="ECO:0000313" key="2">
    <source>
        <dbReference type="EMBL" id="AIZ45749.1"/>
    </source>
</evidence>
<evidence type="ECO:0000313" key="3">
    <source>
        <dbReference type="Proteomes" id="UP000030634"/>
    </source>
</evidence>
<dbReference type="RefSeq" id="WP_039685052.1">
    <property type="nucleotide sequence ID" value="NZ_CP010028.1"/>
</dbReference>
<dbReference type="AlphaFoldDB" id="A0A0A7KKK3"/>
<dbReference type="Proteomes" id="UP000030634">
    <property type="component" value="Chromosome"/>
</dbReference>
<evidence type="ECO:0000256" key="1">
    <source>
        <dbReference type="SAM" id="MobiDB-lite"/>
    </source>
</evidence>
<dbReference type="EMBL" id="CP010028">
    <property type="protein sequence ID" value="AIZ45749.1"/>
    <property type="molecule type" value="Genomic_DNA"/>
</dbReference>